<dbReference type="AlphaFoldDB" id="A0A9X1XSZ5"/>
<dbReference type="Proteomes" id="UP001139260">
    <property type="component" value="Unassembled WGS sequence"/>
</dbReference>
<feature type="transmembrane region" description="Helical" evidence="1">
    <location>
        <begin position="172"/>
        <end position="190"/>
    </location>
</feature>
<proteinExistence type="predicted"/>
<sequence length="207" mass="23916">MIIYIKPLIIPSFLLYALVNNYNKFNPNYYLFVVLFYLNELLLLFWEDSAQLFRMASIASFFCYLSLINLGYKSIKKIKIDTAPSAFTLFILTLNVVFLCAILYILISAIGDEYLNIILVFNAIATVFLGVTAVLYLGKFADKKAFYYFFGSIALIFNDIFAAIGTYFVENVILNTFDRLLHFTSFYLIYKFMITDKKKAKNLITDS</sequence>
<gene>
    <name evidence="2" type="ORF">MW871_12410</name>
</gene>
<feature type="transmembrane region" description="Helical" evidence="1">
    <location>
        <begin position="52"/>
        <end position="72"/>
    </location>
</feature>
<keyword evidence="3" id="KW-1185">Reference proteome</keyword>
<keyword evidence="1" id="KW-1133">Transmembrane helix</keyword>
<keyword evidence="1" id="KW-0812">Transmembrane</keyword>
<comment type="caution">
    <text evidence="2">The sequence shown here is derived from an EMBL/GenBank/DDBJ whole genome shotgun (WGS) entry which is preliminary data.</text>
</comment>
<reference evidence="2" key="1">
    <citation type="submission" date="2022-04" db="EMBL/GenBank/DDBJ databases">
        <title>Flavobacterium pygoscelis sp. nov. isolated from Chinstrap chick (Pygoscelis antarcticus).</title>
        <authorList>
            <person name="Irgang R."/>
            <person name="Poblete-Morales M."/>
            <person name="Avendano-Herrera R."/>
        </authorList>
    </citation>
    <scope>NUCLEOTIDE SEQUENCE</scope>
    <source>
        <strain evidence="2">I-SCBP12n</strain>
    </source>
</reference>
<evidence type="ECO:0000256" key="1">
    <source>
        <dbReference type="SAM" id="Phobius"/>
    </source>
</evidence>
<evidence type="ECO:0000313" key="2">
    <source>
        <dbReference type="EMBL" id="MCK8142697.1"/>
    </source>
</evidence>
<evidence type="ECO:0000313" key="3">
    <source>
        <dbReference type="Proteomes" id="UP001139260"/>
    </source>
</evidence>
<feature type="transmembrane region" description="Helical" evidence="1">
    <location>
        <begin position="84"/>
        <end position="111"/>
    </location>
</feature>
<protein>
    <submittedName>
        <fullName evidence="2">Uncharacterized protein</fullName>
    </submittedName>
</protein>
<feature type="transmembrane region" description="Helical" evidence="1">
    <location>
        <begin position="29"/>
        <end position="46"/>
    </location>
</feature>
<organism evidence="2 3">
    <name type="scientific">Flavobacterium pygoscelis</name>
    <dbReference type="NCBI Taxonomy" id="2893176"/>
    <lineage>
        <taxon>Bacteria</taxon>
        <taxon>Pseudomonadati</taxon>
        <taxon>Bacteroidota</taxon>
        <taxon>Flavobacteriia</taxon>
        <taxon>Flavobacteriales</taxon>
        <taxon>Flavobacteriaceae</taxon>
        <taxon>Flavobacterium</taxon>
    </lineage>
</organism>
<keyword evidence="1" id="KW-0472">Membrane</keyword>
<dbReference type="EMBL" id="JALNUB010000007">
    <property type="protein sequence ID" value="MCK8142697.1"/>
    <property type="molecule type" value="Genomic_DNA"/>
</dbReference>
<name>A0A9X1XSZ5_9FLAO</name>
<feature type="transmembrane region" description="Helical" evidence="1">
    <location>
        <begin position="145"/>
        <end position="166"/>
    </location>
</feature>
<accession>A0A9X1XSZ5</accession>
<feature type="transmembrane region" description="Helical" evidence="1">
    <location>
        <begin position="117"/>
        <end position="138"/>
    </location>
</feature>